<keyword evidence="1" id="KW-1185">Reference proteome</keyword>
<organism evidence="1 2">
    <name type="scientific">Panagrolaimus superbus</name>
    <dbReference type="NCBI Taxonomy" id="310955"/>
    <lineage>
        <taxon>Eukaryota</taxon>
        <taxon>Metazoa</taxon>
        <taxon>Ecdysozoa</taxon>
        <taxon>Nematoda</taxon>
        <taxon>Chromadorea</taxon>
        <taxon>Rhabditida</taxon>
        <taxon>Tylenchina</taxon>
        <taxon>Panagrolaimomorpha</taxon>
        <taxon>Panagrolaimoidea</taxon>
        <taxon>Panagrolaimidae</taxon>
        <taxon>Panagrolaimus</taxon>
    </lineage>
</organism>
<evidence type="ECO:0000313" key="1">
    <source>
        <dbReference type="Proteomes" id="UP000887577"/>
    </source>
</evidence>
<sequence length="402" mass="47205">MDSIKESLDEIFWEDSTLCGFPVDVKCFQNPIHKSLANTFSSLSLNSNVDEIEKRVRQLKMFNAEVFPEFLSLEEYCTDLAVHGSSVDNLTGIQLKSPHGNYYTHIIPIYLSQSHFQRNESHLKTLISVICCGIDGPSKSPFHPSMFVKVYPALMNKQIVSFLRDKTYDSEMLVVAFSNLLRTYRYVCSRYPQVQEINDKHVLEFCSNEKYRTKEWTNDLGELLFKMAAVDKSKYPQCTFENMETKKVFFEEFFARQIFWVDKYAKEGGEYNFFNRFRYAATELLSNYTENYDMFRDECCYLLNQFFEASRISLRLLLFNIECLKTFVTPDFDNLLDSNYGLLDKERMYAFRKSMNEIEGMTHLSQFFQRTGCPLNTLEGAVDFIIKSLNNAQRLGYFSRHY</sequence>
<evidence type="ECO:0000313" key="2">
    <source>
        <dbReference type="WBParaSite" id="PSU_v2.g10068.t1"/>
    </source>
</evidence>
<reference evidence="2" key="1">
    <citation type="submission" date="2022-11" db="UniProtKB">
        <authorList>
            <consortium name="WormBaseParasite"/>
        </authorList>
    </citation>
    <scope>IDENTIFICATION</scope>
</reference>
<dbReference type="AlphaFoldDB" id="A0A914XSY0"/>
<name>A0A914XSY0_9BILA</name>
<accession>A0A914XSY0</accession>
<proteinExistence type="predicted"/>
<dbReference type="WBParaSite" id="PSU_v2.g10068.t1">
    <property type="protein sequence ID" value="PSU_v2.g10068.t1"/>
    <property type="gene ID" value="PSU_v2.g10068"/>
</dbReference>
<protein>
    <submittedName>
        <fullName evidence="2">Uncharacterized protein</fullName>
    </submittedName>
</protein>
<dbReference type="Proteomes" id="UP000887577">
    <property type="component" value="Unplaced"/>
</dbReference>